<dbReference type="GO" id="GO:0030659">
    <property type="term" value="C:cytoplasmic vesicle membrane"/>
    <property type="evidence" value="ECO:0007669"/>
    <property type="project" value="UniProtKB-SubCell"/>
</dbReference>
<feature type="compositionally biased region" description="Basic residues" evidence="14">
    <location>
        <begin position="563"/>
        <end position="572"/>
    </location>
</feature>
<feature type="region of interest" description="Disordered" evidence="14">
    <location>
        <begin position="900"/>
        <end position="930"/>
    </location>
</feature>
<dbReference type="InterPro" id="IPR011011">
    <property type="entry name" value="Znf_FYVE_PHD"/>
</dbReference>
<keyword evidence="7" id="KW-0963">Cytoplasm</keyword>
<organism evidence="16 17">
    <name type="scientific">Dreissena polymorpha</name>
    <name type="common">Zebra mussel</name>
    <name type="synonym">Mytilus polymorpha</name>
    <dbReference type="NCBI Taxonomy" id="45954"/>
    <lineage>
        <taxon>Eukaryota</taxon>
        <taxon>Metazoa</taxon>
        <taxon>Spiralia</taxon>
        <taxon>Lophotrochozoa</taxon>
        <taxon>Mollusca</taxon>
        <taxon>Bivalvia</taxon>
        <taxon>Autobranchia</taxon>
        <taxon>Heteroconchia</taxon>
        <taxon>Euheterodonta</taxon>
        <taxon>Imparidentia</taxon>
        <taxon>Neoheterodontei</taxon>
        <taxon>Myida</taxon>
        <taxon>Dreissenoidea</taxon>
        <taxon>Dreissenidae</taxon>
        <taxon>Dreissena</taxon>
    </lineage>
</organism>
<feature type="region of interest" description="Disordered" evidence="14">
    <location>
        <begin position="285"/>
        <end position="344"/>
    </location>
</feature>
<dbReference type="GO" id="GO:0051639">
    <property type="term" value="P:actin filament network formation"/>
    <property type="evidence" value="ECO:0007669"/>
    <property type="project" value="TreeGrafter"/>
</dbReference>
<evidence type="ECO:0000256" key="1">
    <source>
        <dbReference type="ARBA" id="ARBA00004180"/>
    </source>
</evidence>
<dbReference type="GO" id="GO:0051295">
    <property type="term" value="P:establishment of meiotic spindle localization"/>
    <property type="evidence" value="ECO:0007669"/>
    <property type="project" value="TreeGrafter"/>
</dbReference>
<keyword evidence="10" id="KW-0472">Membrane</keyword>
<keyword evidence="9" id="KW-0653">Protein transport</keyword>
<comment type="similarity">
    <text evidence="4">Belongs to the spire family.</text>
</comment>
<feature type="region of interest" description="Disordered" evidence="14">
    <location>
        <begin position="1318"/>
        <end position="1383"/>
    </location>
</feature>
<feature type="domain" description="KIND" evidence="15">
    <location>
        <begin position="1"/>
        <end position="53"/>
    </location>
</feature>
<dbReference type="GO" id="GO:0003779">
    <property type="term" value="F:actin binding"/>
    <property type="evidence" value="ECO:0007669"/>
    <property type="project" value="UniProtKB-KW"/>
</dbReference>
<evidence type="ECO:0000256" key="12">
    <source>
        <dbReference type="ARBA" id="ARBA00023212"/>
    </source>
</evidence>
<comment type="subcellular location">
    <subcellularLocation>
        <location evidence="3">Cell membrane</location>
        <topology evidence="3">Peripheral membrane protein</topology>
        <orientation evidence="3">Cytoplasmic side</orientation>
    </subcellularLocation>
    <subcellularLocation>
        <location evidence="2">Cytoplasm</location>
        <location evidence="2">Cytoskeleton</location>
    </subcellularLocation>
    <subcellularLocation>
        <location evidence="1">Cytoplasmic vesicle membrane</location>
        <topology evidence="1">Peripheral membrane protein</topology>
        <orientation evidence="1">Cytoplasmic side</orientation>
    </subcellularLocation>
</comment>
<feature type="region of interest" description="Disordered" evidence="14">
    <location>
        <begin position="1073"/>
        <end position="1149"/>
    </location>
</feature>
<keyword evidence="6" id="KW-1003">Cell membrane</keyword>
<evidence type="ECO:0000256" key="9">
    <source>
        <dbReference type="ARBA" id="ARBA00022927"/>
    </source>
</evidence>
<evidence type="ECO:0000256" key="3">
    <source>
        <dbReference type="ARBA" id="ARBA00004413"/>
    </source>
</evidence>
<feature type="compositionally biased region" description="Basic and acidic residues" evidence="14">
    <location>
        <begin position="948"/>
        <end position="961"/>
    </location>
</feature>
<dbReference type="SUPFAM" id="SSF57903">
    <property type="entry name" value="FYVE/PHD zinc finger"/>
    <property type="match status" value="1"/>
</dbReference>
<feature type="compositionally biased region" description="Basic and acidic residues" evidence="14">
    <location>
        <begin position="900"/>
        <end position="927"/>
    </location>
</feature>
<feature type="compositionally biased region" description="Polar residues" evidence="14">
    <location>
        <begin position="497"/>
        <end position="507"/>
    </location>
</feature>
<reference evidence="16" key="2">
    <citation type="submission" date="2020-11" db="EMBL/GenBank/DDBJ databases">
        <authorList>
            <person name="McCartney M.A."/>
            <person name="Auch B."/>
            <person name="Kono T."/>
            <person name="Mallez S."/>
            <person name="Becker A."/>
            <person name="Gohl D.M."/>
            <person name="Silverstein K.A.T."/>
            <person name="Koren S."/>
            <person name="Bechman K.B."/>
            <person name="Herman A."/>
            <person name="Abrahante J.E."/>
            <person name="Garbe J."/>
        </authorList>
    </citation>
    <scope>NUCLEOTIDE SEQUENCE</scope>
    <source>
        <strain evidence="16">Duluth1</strain>
        <tissue evidence="16">Whole animal</tissue>
    </source>
</reference>
<dbReference type="Pfam" id="PF16474">
    <property type="entry name" value="KIND"/>
    <property type="match status" value="1"/>
</dbReference>
<evidence type="ECO:0000256" key="10">
    <source>
        <dbReference type="ARBA" id="ARBA00023136"/>
    </source>
</evidence>
<dbReference type="GO" id="GO:0005938">
    <property type="term" value="C:cell cortex"/>
    <property type="evidence" value="ECO:0007669"/>
    <property type="project" value="TreeGrafter"/>
</dbReference>
<evidence type="ECO:0000256" key="7">
    <source>
        <dbReference type="ARBA" id="ARBA00022490"/>
    </source>
</evidence>
<feature type="compositionally biased region" description="Polar residues" evidence="14">
    <location>
        <begin position="1420"/>
        <end position="1435"/>
    </location>
</feature>
<name>A0A9D4LAZ5_DREPO</name>
<dbReference type="GO" id="GO:0008017">
    <property type="term" value="F:microtubule binding"/>
    <property type="evidence" value="ECO:0007669"/>
    <property type="project" value="TreeGrafter"/>
</dbReference>
<dbReference type="GO" id="GO:0005856">
    <property type="term" value="C:cytoskeleton"/>
    <property type="evidence" value="ECO:0007669"/>
    <property type="project" value="UniProtKB-SubCell"/>
</dbReference>
<feature type="compositionally biased region" description="Basic and acidic residues" evidence="14">
    <location>
        <begin position="552"/>
        <end position="562"/>
    </location>
</feature>
<keyword evidence="8" id="KW-0677">Repeat</keyword>
<dbReference type="GO" id="GO:0005886">
    <property type="term" value="C:plasma membrane"/>
    <property type="evidence" value="ECO:0007669"/>
    <property type="project" value="UniProtKB-SubCell"/>
</dbReference>
<accession>A0A9D4LAZ5</accession>
<keyword evidence="11" id="KW-0009">Actin-binding</keyword>
<dbReference type="InterPro" id="IPR029901">
    <property type="entry name" value="Spire"/>
</dbReference>
<dbReference type="GO" id="GO:0045010">
    <property type="term" value="P:actin nucleation"/>
    <property type="evidence" value="ECO:0007669"/>
    <property type="project" value="InterPro"/>
</dbReference>
<keyword evidence="5" id="KW-0813">Transport</keyword>
<keyword evidence="12" id="KW-0206">Cytoskeleton</keyword>
<keyword evidence="17" id="KW-1185">Reference proteome</keyword>
<dbReference type="GO" id="GO:0030041">
    <property type="term" value="P:actin filament polymerization"/>
    <property type="evidence" value="ECO:0007669"/>
    <property type="project" value="TreeGrafter"/>
</dbReference>
<evidence type="ECO:0000256" key="6">
    <source>
        <dbReference type="ARBA" id="ARBA00022475"/>
    </source>
</evidence>
<dbReference type="PANTHER" id="PTHR21345">
    <property type="entry name" value="SPIRE"/>
    <property type="match status" value="1"/>
</dbReference>
<dbReference type="GO" id="GO:0015031">
    <property type="term" value="P:protein transport"/>
    <property type="evidence" value="ECO:0007669"/>
    <property type="project" value="UniProtKB-KW"/>
</dbReference>
<feature type="compositionally biased region" description="Basic and acidic residues" evidence="14">
    <location>
        <begin position="1325"/>
        <end position="1334"/>
    </location>
</feature>
<gene>
    <name evidence="16" type="ORF">DPMN_097704</name>
</gene>
<feature type="region of interest" description="Disordered" evidence="14">
    <location>
        <begin position="450"/>
        <end position="572"/>
    </location>
</feature>
<protein>
    <recommendedName>
        <fullName evidence="15">KIND domain-containing protein</fullName>
    </recommendedName>
</protein>
<dbReference type="EMBL" id="JAIWYP010000003">
    <property type="protein sequence ID" value="KAH3855143.1"/>
    <property type="molecule type" value="Genomic_DNA"/>
</dbReference>
<dbReference type="PROSITE" id="PS51377">
    <property type="entry name" value="KIND"/>
    <property type="match status" value="1"/>
</dbReference>
<feature type="compositionally biased region" description="Basic and acidic residues" evidence="14">
    <location>
        <begin position="1088"/>
        <end position="1098"/>
    </location>
</feature>
<evidence type="ECO:0000259" key="15">
    <source>
        <dbReference type="PROSITE" id="PS51377"/>
    </source>
</evidence>
<feature type="compositionally biased region" description="Basic and acidic residues" evidence="14">
    <location>
        <begin position="1443"/>
        <end position="1453"/>
    </location>
</feature>
<evidence type="ECO:0000256" key="14">
    <source>
        <dbReference type="SAM" id="MobiDB-lite"/>
    </source>
</evidence>
<evidence type="ECO:0000313" key="16">
    <source>
        <dbReference type="EMBL" id="KAH3855143.1"/>
    </source>
</evidence>
<dbReference type="GO" id="GO:0040038">
    <property type="term" value="P:polar body extrusion after meiotic divisions"/>
    <property type="evidence" value="ECO:0007669"/>
    <property type="project" value="TreeGrafter"/>
</dbReference>
<keyword evidence="13" id="KW-0968">Cytoplasmic vesicle</keyword>
<sequence length="1476" mass="166068">MKNTIKVESEVPDQPVQIAQAYLRCIRRLSSQQNAQLHYKAVCRALATEASELTTFLDNIKKGHAKLVSKEEPSVDDLERSDWARLWVQIMRQLRHGVRLKKVDQDHLPPVEFELTPFEILLEDIRLGRFKLNRVSVNASIPPKVKDDAHAVILDFIRSRPPLKPVSRRKLNDIPVREMDPREKLMSEIRNNPVILKPVKQGKVVVRKPRFTNEDHSDEEYSPPAPTRKIIKPVMSFQVSTDDSDSYVSETDEEGRRHIQGPLISPLTSPDQNVSWQSAVARDLAQHGSSQSRAIGRRHTISACDTKNGKKVSPVSASSQHATVMEDDEFDETPQTKHRFSREHVSRRVTKSKLVSYRQKDSGHVHGNCDIVDSSIVHKHTHKDLQHQQQKHLKHAEHCVLSKSQGNLLENSVSVPNNLSEFDSEYPQKPKRITRSVSVASISEPQYCHSPVRCSSPNAHGGRPESPVRRLSLSRSETFTCSIPRKSSKSCNRKESFVSTRCDSPQTRALKHQDSLSSPSPPPHCESPTHLTHSHSFRQVSPRRHSVSVVSRDVESSHLERKTHQHHHRHSVHVCKMHDPLSLDSRAASLSNVSNNISSEFSATDEVQKENLINKGVSTKERAKPVRRHASVSSIACLSKPKHDHKALVVNSKRSQSVNKLAWADVNKIDSSENSDEETFVSESAIQIKDPKEKNKHKVEPKTLHPVEPKAETKVKTEHTTESQIKHVIKSNNVSIDSIKANNNISDKIVTEPKENKIFHGEPFLQSSEKDNGVGSLTKSRGIIRARSRPEIGSIRTRQTLKEEEEEIFKKIEKIGKKKIESKEEVHDKTVISRAVSQRVRPASEIDFDRQARMRAKLIQERSSNLYQSSNLSKYVDKEESQAITARKTAVPKSIIKSSKTADDITDAKSGGESRHEHTDGRMKSNDHAQSMGDLTNAITDKELQMETDSKISSDNKDNASKPKKSVRLSRQVAVRTERSDIRLRIPIKPVHDEQHTVDTEQNQIESKARRIGVFTQDNLSKVKVENTENVSESEKSLVKNSTSSKTEILQAKQEVTSSKQEVMSQNNATTFHRPEFRPLRRVMRSSSEVRPRFETKPVKGSHNLSVDFENHSNGDSPDKHVLSPPPEFRDPVDSDATSSSTDPDLKVESTIDNIPDVIKTSKAEFKVADLLHVSWKCDASPEHLATNSSPTSSTSDFRIPASHKWQNPIECLSLTLEEVIHIRTVLTKAELESLIMNPDLYTKVGKGKICFTCKKTEFKFFKWGTKCKFCGRSVCNYCLKKMSVPTEHFEKIPVYTLSPVPLSPEVLEALKVYESTGSVPHSPATDRKSRNEADQQINGSDSDLSPASKEEDRSTSRRRSLQRSHTIGIGETRPPPNKALLQGPQVSICCDCKSMVMEIIRASRSSVSHLSRRSIEVKTGSTTENKDSGSNSARGSVVLRPRKLELGEEPPRPRSMLANINFKSFNLSSKFGTDS</sequence>
<evidence type="ECO:0000256" key="2">
    <source>
        <dbReference type="ARBA" id="ARBA00004245"/>
    </source>
</evidence>
<feature type="compositionally biased region" description="Basic and acidic residues" evidence="14">
    <location>
        <begin position="1109"/>
        <end position="1133"/>
    </location>
</feature>
<evidence type="ECO:0000256" key="5">
    <source>
        <dbReference type="ARBA" id="ARBA00022448"/>
    </source>
</evidence>
<dbReference type="GO" id="GO:0048193">
    <property type="term" value="P:Golgi vesicle transport"/>
    <property type="evidence" value="ECO:0007669"/>
    <property type="project" value="TreeGrafter"/>
</dbReference>
<dbReference type="GO" id="GO:0036089">
    <property type="term" value="P:cleavage furrow formation"/>
    <property type="evidence" value="ECO:0007669"/>
    <property type="project" value="TreeGrafter"/>
</dbReference>
<feature type="compositionally biased region" description="Basic residues" evidence="14">
    <location>
        <begin position="532"/>
        <end position="546"/>
    </location>
</feature>
<dbReference type="Proteomes" id="UP000828390">
    <property type="component" value="Unassembled WGS sequence"/>
</dbReference>
<evidence type="ECO:0000256" key="4">
    <source>
        <dbReference type="ARBA" id="ARBA00010956"/>
    </source>
</evidence>
<evidence type="ECO:0000313" key="17">
    <source>
        <dbReference type="Proteomes" id="UP000828390"/>
    </source>
</evidence>
<reference evidence="16" key="1">
    <citation type="journal article" date="2019" name="bioRxiv">
        <title>The Genome of the Zebra Mussel, Dreissena polymorpha: A Resource for Invasive Species Research.</title>
        <authorList>
            <person name="McCartney M.A."/>
            <person name="Auch B."/>
            <person name="Kono T."/>
            <person name="Mallez S."/>
            <person name="Zhang Y."/>
            <person name="Obille A."/>
            <person name="Becker A."/>
            <person name="Abrahante J.E."/>
            <person name="Garbe J."/>
            <person name="Badalamenti J.P."/>
            <person name="Herman A."/>
            <person name="Mangelson H."/>
            <person name="Liachko I."/>
            <person name="Sullivan S."/>
            <person name="Sone E.D."/>
            <person name="Koren S."/>
            <person name="Silverstein K.A.T."/>
            <person name="Beckman K.B."/>
            <person name="Gohl D.M."/>
        </authorList>
    </citation>
    <scope>NUCLEOTIDE SEQUENCE</scope>
    <source>
        <strain evidence="16">Duluth1</strain>
        <tissue evidence="16">Whole animal</tissue>
    </source>
</reference>
<dbReference type="PANTHER" id="PTHR21345:SF3">
    <property type="entry name" value="PROTEIN SPIRE"/>
    <property type="match status" value="1"/>
</dbReference>
<evidence type="ECO:0000256" key="13">
    <source>
        <dbReference type="ARBA" id="ARBA00023329"/>
    </source>
</evidence>
<dbReference type="Gene3D" id="1.10.510.10">
    <property type="entry name" value="Transferase(Phosphotransferase) domain 1"/>
    <property type="match status" value="1"/>
</dbReference>
<dbReference type="Gene3D" id="3.30.40.10">
    <property type="entry name" value="Zinc/RING finger domain, C3HC4 (zinc finger)"/>
    <property type="match status" value="1"/>
</dbReference>
<dbReference type="InterPro" id="IPR013083">
    <property type="entry name" value="Znf_RING/FYVE/PHD"/>
</dbReference>
<feature type="compositionally biased region" description="Polar residues" evidence="14">
    <location>
        <begin position="1335"/>
        <end position="1346"/>
    </location>
</feature>
<proteinExistence type="inferred from homology"/>
<evidence type="ECO:0000256" key="11">
    <source>
        <dbReference type="ARBA" id="ARBA00023203"/>
    </source>
</evidence>
<dbReference type="CDD" id="cd22065">
    <property type="entry name" value="WH2_Spire_1-2_r1"/>
    <property type="match status" value="1"/>
</dbReference>
<feature type="region of interest" description="Disordered" evidence="14">
    <location>
        <begin position="948"/>
        <end position="973"/>
    </location>
</feature>
<comment type="caution">
    <text evidence="16">The sequence shown here is derived from an EMBL/GenBank/DDBJ whole genome shotgun (WGS) entry which is preliminary data.</text>
</comment>
<evidence type="ECO:0000256" key="8">
    <source>
        <dbReference type="ARBA" id="ARBA00022737"/>
    </source>
</evidence>
<feature type="region of interest" description="Disordered" evidence="14">
    <location>
        <begin position="1405"/>
        <end position="1456"/>
    </location>
</feature>
<dbReference type="InterPro" id="IPR011019">
    <property type="entry name" value="KIND_dom"/>
</dbReference>